<protein>
    <recommendedName>
        <fullName evidence="4">F-box domain-containing protein</fullName>
    </recommendedName>
</protein>
<dbReference type="Proteomes" id="UP000615446">
    <property type="component" value="Unassembled WGS sequence"/>
</dbReference>
<evidence type="ECO:0008006" key="4">
    <source>
        <dbReference type="Google" id="ProtNLM"/>
    </source>
</evidence>
<organism evidence="1 3">
    <name type="scientific">Rhizophagus clarus</name>
    <dbReference type="NCBI Taxonomy" id="94130"/>
    <lineage>
        <taxon>Eukaryota</taxon>
        <taxon>Fungi</taxon>
        <taxon>Fungi incertae sedis</taxon>
        <taxon>Mucoromycota</taxon>
        <taxon>Glomeromycotina</taxon>
        <taxon>Glomeromycetes</taxon>
        <taxon>Glomerales</taxon>
        <taxon>Glomeraceae</taxon>
        <taxon>Rhizophagus</taxon>
    </lineage>
</organism>
<reference evidence="1 3" key="1">
    <citation type="submission" date="2017-11" db="EMBL/GenBank/DDBJ databases">
        <title>The genome of Rhizophagus clarus HR1 reveals common genetic basis of auxotrophy among arbuscular mycorrhizal fungi.</title>
        <authorList>
            <person name="Kobayashi Y."/>
        </authorList>
    </citation>
    <scope>NUCLEOTIDE SEQUENCE [LARGE SCALE GENOMIC DNA]</scope>
    <source>
        <strain evidence="1 3">HR1</strain>
    </source>
</reference>
<accession>A0A2Z6QCV3</accession>
<dbReference type="Proteomes" id="UP000247702">
    <property type="component" value="Unassembled WGS sequence"/>
</dbReference>
<gene>
    <name evidence="2" type="ORF">RCL2_002571200</name>
    <name evidence="1" type="ORF">RclHR1_14550004</name>
</gene>
<name>A0A2Z6QCV3_9GLOM</name>
<evidence type="ECO:0000313" key="2">
    <source>
        <dbReference type="EMBL" id="GES99201.1"/>
    </source>
</evidence>
<comment type="caution">
    <text evidence="1">The sequence shown here is derived from an EMBL/GenBank/DDBJ whole genome shotgun (WGS) entry which is preliminary data.</text>
</comment>
<evidence type="ECO:0000313" key="1">
    <source>
        <dbReference type="EMBL" id="GBB88030.1"/>
    </source>
</evidence>
<dbReference type="AlphaFoldDB" id="A0A2Z6QCV3"/>
<keyword evidence="3" id="KW-1185">Reference proteome</keyword>
<dbReference type="OrthoDB" id="2334775at2759"/>
<proteinExistence type="predicted"/>
<dbReference type="EMBL" id="BEXD01000508">
    <property type="protein sequence ID" value="GBB88030.1"/>
    <property type="molecule type" value="Genomic_DNA"/>
</dbReference>
<dbReference type="Gene3D" id="3.80.10.10">
    <property type="entry name" value="Ribonuclease Inhibitor"/>
    <property type="match status" value="1"/>
</dbReference>
<sequence length="490" mass="57737">MSGLNKDVILLILEELKNDIPSLYSCLLVNRFWCEITAPILWKNPFNKRRKITVNARKILFNVILSHLSEESRDYLKIQGIDLFKAYRRPLFNYIGFWRHLNLRFLEYIMKYCVTNFELSKKLLIGNEIMKLFVTGDSKFVSLTILGINLCLISGTERCFSELEHFNCGFDINSNILERLATTSTSIKKLSFNVHTNNSGIVRLIEAQKNLKKVNFINYSNGVNKLQCKSLEASLIKCVDTIRYVRIDWIPVTRFLSYLVNLVSLEIKTTYNASWNHLVNVNNLVNISLPYLKFLKAQSIPSNILANLIENTKGCLIRISILNRTNDLNRAENDKKLIQKIYQNCPNLNYLKLRLSDNEFSEFENLLINCQSLIGLEIVGYNTEWDRFFKILKFSQINLFKFKFTAYVHIWEHKFEHLKLFLNDWKGRQPMLLHIITIRNLLRPIGLQQQQHEQQELRQRLKGLLQEHKVGGIIKRFDVDRNDFREFEWI</sequence>
<dbReference type="EMBL" id="BLAL01000278">
    <property type="protein sequence ID" value="GES99201.1"/>
    <property type="molecule type" value="Genomic_DNA"/>
</dbReference>
<evidence type="ECO:0000313" key="3">
    <source>
        <dbReference type="Proteomes" id="UP000247702"/>
    </source>
</evidence>
<dbReference type="InterPro" id="IPR032675">
    <property type="entry name" value="LRR_dom_sf"/>
</dbReference>
<reference evidence="2" key="2">
    <citation type="submission" date="2019-10" db="EMBL/GenBank/DDBJ databases">
        <title>Conservation and host-specific expression of non-tandemly repeated heterogenous ribosome RNA gene in arbuscular mycorrhizal fungi.</title>
        <authorList>
            <person name="Maeda T."/>
            <person name="Kobayashi Y."/>
            <person name="Nakagawa T."/>
            <person name="Ezawa T."/>
            <person name="Yamaguchi K."/>
            <person name="Bino T."/>
            <person name="Nishimoto Y."/>
            <person name="Shigenobu S."/>
            <person name="Kawaguchi M."/>
        </authorList>
    </citation>
    <scope>NUCLEOTIDE SEQUENCE</scope>
    <source>
        <strain evidence="2">HR1</strain>
    </source>
</reference>